<evidence type="ECO:0000259" key="1">
    <source>
        <dbReference type="PROSITE" id="PS50404"/>
    </source>
</evidence>
<evidence type="ECO:0000259" key="2">
    <source>
        <dbReference type="PROSITE" id="PS50405"/>
    </source>
</evidence>
<dbReference type="SFLD" id="SFLDG01150">
    <property type="entry name" value="Main.1:_Beta-like"/>
    <property type="match status" value="1"/>
</dbReference>
<comment type="caution">
    <text evidence="3">The sequence shown here is derived from an EMBL/GenBank/DDBJ whole genome shotgun (WGS) entry which is preliminary data.</text>
</comment>
<dbReference type="RefSeq" id="WP_187804017.1">
    <property type="nucleotide sequence ID" value="NZ_LZEU01000001.1"/>
</dbReference>
<dbReference type="InterPro" id="IPR010987">
    <property type="entry name" value="Glutathione-S-Trfase_C-like"/>
</dbReference>
<sequence>MTTLFISPGACSLASHIAVLELGLPIQIEKVALRTPDSPIHAINPLGRVPALQLDDGTLITENSAILPYLADQVPGTPLFAPAGSAERAQIQSWLGYLAAEVHAASFRPLNRPERYSADAAAHPGIRAQAQVQLLQAFQHIERHLQERQWLVGERFTLADAYLGIFTTWLLRIGGPFAELQAIARLREQWRARPAVQQALQAEGLL</sequence>
<proteinExistence type="predicted"/>
<dbReference type="SFLD" id="SFLDG00358">
    <property type="entry name" value="Main_(cytGST)"/>
    <property type="match status" value="1"/>
</dbReference>
<dbReference type="InterPro" id="IPR004045">
    <property type="entry name" value="Glutathione_S-Trfase_N"/>
</dbReference>
<dbReference type="SUPFAM" id="SSF47616">
    <property type="entry name" value="GST C-terminal domain-like"/>
    <property type="match status" value="1"/>
</dbReference>
<dbReference type="SUPFAM" id="SSF52833">
    <property type="entry name" value="Thioredoxin-like"/>
    <property type="match status" value="1"/>
</dbReference>
<dbReference type="PANTHER" id="PTHR44051:SF8">
    <property type="entry name" value="GLUTATHIONE S-TRANSFERASE GSTA"/>
    <property type="match status" value="1"/>
</dbReference>
<gene>
    <name evidence="3" type="ORF">A9179_01060</name>
</gene>
<protein>
    <submittedName>
        <fullName evidence="3">Glutathione S-transferase</fullName>
    </submittedName>
</protein>
<dbReference type="PANTHER" id="PTHR44051">
    <property type="entry name" value="GLUTATHIONE S-TRANSFERASE-RELATED"/>
    <property type="match status" value="1"/>
</dbReference>
<dbReference type="InterPro" id="IPR004046">
    <property type="entry name" value="GST_C"/>
</dbReference>
<keyword evidence="4" id="KW-1185">Reference proteome</keyword>
<dbReference type="Pfam" id="PF13409">
    <property type="entry name" value="GST_N_2"/>
    <property type="match status" value="1"/>
</dbReference>
<organism evidence="3 4">
    <name type="scientific">Aquipseudomonas alcaligenes</name>
    <name type="common">Pseudomonas alcaligenes</name>
    <dbReference type="NCBI Taxonomy" id="43263"/>
    <lineage>
        <taxon>Bacteria</taxon>
        <taxon>Pseudomonadati</taxon>
        <taxon>Pseudomonadota</taxon>
        <taxon>Gammaproteobacteria</taxon>
        <taxon>Pseudomonadales</taxon>
        <taxon>Pseudomonadaceae</taxon>
        <taxon>Aquipseudomonas</taxon>
    </lineage>
</organism>
<dbReference type="SFLD" id="SFLDS00019">
    <property type="entry name" value="Glutathione_Transferase_(cytos"/>
    <property type="match status" value="1"/>
</dbReference>
<evidence type="ECO:0000313" key="3">
    <source>
        <dbReference type="EMBL" id="MBC9248854.1"/>
    </source>
</evidence>
<dbReference type="Proteomes" id="UP000744555">
    <property type="component" value="Unassembled WGS sequence"/>
</dbReference>
<dbReference type="InterPro" id="IPR036282">
    <property type="entry name" value="Glutathione-S-Trfase_C_sf"/>
</dbReference>
<feature type="domain" description="GST N-terminal" evidence="1">
    <location>
        <begin position="1"/>
        <end position="78"/>
    </location>
</feature>
<dbReference type="CDD" id="cd03057">
    <property type="entry name" value="GST_N_Beta"/>
    <property type="match status" value="1"/>
</dbReference>
<dbReference type="PROSITE" id="PS50404">
    <property type="entry name" value="GST_NTER"/>
    <property type="match status" value="1"/>
</dbReference>
<dbReference type="EMBL" id="LZEU01000001">
    <property type="protein sequence ID" value="MBC9248854.1"/>
    <property type="molecule type" value="Genomic_DNA"/>
</dbReference>
<accession>A0ABR7RVS7</accession>
<feature type="domain" description="GST C-terminal" evidence="2">
    <location>
        <begin position="84"/>
        <end position="206"/>
    </location>
</feature>
<dbReference type="Gene3D" id="3.40.30.10">
    <property type="entry name" value="Glutaredoxin"/>
    <property type="match status" value="1"/>
</dbReference>
<dbReference type="CDD" id="cd03188">
    <property type="entry name" value="GST_C_Beta"/>
    <property type="match status" value="1"/>
</dbReference>
<evidence type="ECO:0000313" key="4">
    <source>
        <dbReference type="Proteomes" id="UP000744555"/>
    </source>
</evidence>
<dbReference type="InterPro" id="IPR036249">
    <property type="entry name" value="Thioredoxin-like_sf"/>
</dbReference>
<reference evidence="3 4" key="1">
    <citation type="submission" date="2016-06" db="EMBL/GenBank/DDBJ databases">
        <authorList>
            <person name="Ramos C."/>
            <person name="Pintado A."/>
            <person name="Crespo-Gomez J.I."/>
        </authorList>
    </citation>
    <scope>NUCLEOTIDE SEQUENCE [LARGE SCALE GENOMIC DNA]</scope>
    <source>
        <strain evidence="3 4">AVO110</strain>
    </source>
</reference>
<dbReference type="InterPro" id="IPR040079">
    <property type="entry name" value="Glutathione_S-Trfase"/>
</dbReference>
<dbReference type="Pfam" id="PF00043">
    <property type="entry name" value="GST_C"/>
    <property type="match status" value="1"/>
</dbReference>
<name>A0ABR7RVS7_AQUAC</name>
<dbReference type="PROSITE" id="PS50405">
    <property type="entry name" value="GST_CTER"/>
    <property type="match status" value="1"/>
</dbReference>
<dbReference type="Gene3D" id="1.20.1050.10">
    <property type="match status" value="1"/>
</dbReference>